<gene>
    <name evidence="3" type="ORF">INT45_005541</name>
</gene>
<evidence type="ECO:0000256" key="2">
    <source>
        <dbReference type="SAM" id="MobiDB-lite"/>
    </source>
</evidence>
<feature type="region of interest" description="Disordered" evidence="2">
    <location>
        <begin position="212"/>
        <end position="268"/>
    </location>
</feature>
<evidence type="ECO:0000313" key="3">
    <source>
        <dbReference type="EMBL" id="KAG2217885.1"/>
    </source>
</evidence>
<dbReference type="OrthoDB" id="2280717at2759"/>
<feature type="compositionally biased region" description="Acidic residues" evidence="2">
    <location>
        <begin position="407"/>
        <end position="417"/>
    </location>
</feature>
<sequence length="501" mass="56697">MNSKQTSPPLPKRRRRVVVSLPPKKTMVERELDSADYCHPSTYLLAKRPPLKMEPSAESYQVPQPTSTSNATVDIQPNEKHERTSILGNLYDDPAIVHVIEHATEPNYNNNNSSEHSIRSTSPSNNIRPGVIGIGPSVHETHCPLQCGNGSSPQMCQDRLWQMIVKNVDKQIDTRIRSTFYSSYNNNYPNERKLEELEMATARFDRRLLALEQQQQQQHSQQRTSTTHTMNTTPTSGGTTLRRRQSMPSAPNRNTNNNNNNNNNNTIQHLFMTDNNNNEQAETARRLIDLSSQNARLEAEKLTLQNTTHNLKLALQKQKQDVKQVQRECQGLHQQLAEEQKKSQQLEQQHVEFHKRQTSDMLKMDQMQRRIHQLETELSNAKLPTPSSSPPSSTTTQSSSSSSSSSSEEEEEEESVKEEDGYLVFNTNINGELIHCRVKIPSSAATSMRSSPILRRHTGFPLALVSPPITRAGSPKVALIPPFHQKKKGLNPNAPEWKNGF</sequence>
<dbReference type="GO" id="GO:0005730">
    <property type="term" value="C:nucleolus"/>
    <property type="evidence" value="ECO:0007669"/>
    <property type="project" value="TreeGrafter"/>
</dbReference>
<feature type="compositionally biased region" description="Low complexity" evidence="2">
    <location>
        <begin position="384"/>
        <end position="406"/>
    </location>
</feature>
<proteinExistence type="predicted"/>
<name>A0A8H7RW27_9FUNG</name>
<evidence type="ECO:0000313" key="4">
    <source>
        <dbReference type="Proteomes" id="UP000646827"/>
    </source>
</evidence>
<dbReference type="GO" id="GO:0005654">
    <property type="term" value="C:nucleoplasm"/>
    <property type="evidence" value="ECO:0007669"/>
    <property type="project" value="TreeGrafter"/>
</dbReference>
<evidence type="ECO:0000256" key="1">
    <source>
        <dbReference type="SAM" id="Coils"/>
    </source>
</evidence>
<reference evidence="3 4" key="1">
    <citation type="submission" date="2020-12" db="EMBL/GenBank/DDBJ databases">
        <title>Metabolic potential, ecology and presence of endohyphal bacteria is reflected in genomic diversity of Mucoromycotina.</title>
        <authorList>
            <person name="Muszewska A."/>
            <person name="Okrasinska A."/>
            <person name="Steczkiewicz K."/>
            <person name="Drgas O."/>
            <person name="Orlowska M."/>
            <person name="Perlinska-Lenart U."/>
            <person name="Aleksandrzak-Piekarczyk T."/>
            <person name="Szatraj K."/>
            <person name="Zielenkiewicz U."/>
            <person name="Pilsyk S."/>
            <person name="Malc E."/>
            <person name="Mieczkowski P."/>
            <person name="Kruszewska J.S."/>
            <person name="Biernat P."/>
            <person name="Pawlowska J."/>
        </authorList>
    </citation>
    <scope>NUCLEOTIDE SEQUENCE [LARGE SCALE GENOMIC DNA]</scope>
    <source>
        <strain evidence="3 4">CBS 142.35</strain>
    </source>
</reference>
<dbReference type="Proteomes" id="UP000646827">
    <property type="component" value="Unassembled WGS sequence"/>
</dbReference>
<organism evidence="3 4">
    <name type="scientific">Circinella minor</name>
    <dbReference type="NCBI Taxonomy" id="1195481"/>
    <lineage>
        <taxon>Eukaryota</taxon>
        <taxon>Fungi</taxon>
        <taxon>Fungi incertae sedis</taxon>
        <taxon>Mucoromycota</taxon>
        <taxon>Mucoromycotina</taxon>
        <taxon>Mucoromycetes</taxon>
        <taxon>Mucorales</taxon>
        <taxon>Lichtheimiaceae</taxon>
        <taxon>Circinella</taxon>
    </lineage>
</organism>
<keyword evidence="1" id="KW-0175">Coiled coil</keyword>
<feature type="region of interest" description="Disordered" evidence="2">
    <location>
        <begin position="377"/>
        <end position="422"/>
    </location>
</feature>
<feature type="region of interest" description="Disordered" evidence="2">
    <location>
        <begin position="104"/>
        <end position="129"/>
    </location>
</feature>
<feature type="coiled-coil region" evidence="1">
    <location>
        <begin position="280"/>
        <end position="356"/>
    </location>
</feature>
<feature type="compositionally biased region" description="Low complexity" evidence="2">
    <location>
        <begin position="252"/>
        <end position="266"/>
    </location>
</feature>
<feature type="compositionally biased region" description="Polar residues" evidence="2">
    <location>
        <begin position="106"/>
        <end position="127"/>
    </location>
</feature>
<accession>A0A8H7RW27</accession>
<feature type="compositionally biased region" description="Low complexity" evidence="2">
    <location>
        <begin position="213"/>
        <end position="240"/>
    </location>
</feature>
<protein>
    <submittedName>
        <fullName evidence="3">Uncharacterized protein</fullName>
    </submittedName>
</protein>
<dbReference type="PANTHER" id="PTHR16148">
    <property type="entry name" value="NF-KAPPA-B-REPRESSING FACTOR-RELATED"/>
    <property type="match status" value="1"/>
</dbReference>
<dbReference type="PANTHER" id="PTHR16148:SF14">
    <property type="entry name" value="MYND-TYPE DOMAIN-CONTAINING PROTEIN"/>
    <property type="match status" value="1"/>
</dbReference>
<dbReference type="AlphaFoldDB" id="A0A8H7RW27"/>
<keyword evidence="4" id="KW-1185">Reference proteome</keyword>
<dbReference type="EMBL" id="JAEPRB010000266">
    <property type="protein sequence ID" value="KAG2217885.1"/>
    <property type="molecule type" value="Genomic_DNA"/>
</dbReference>
<comment type="caution">
    <text evidence="3">The sequence shown here is derived from an EMBL/GenBank/DDBJ whole genome shotgun (WGS) entry which is preliminary data.</text>
</comment>